<evidence type="ECO:0000313" key="4">
    <source>
        <dbReference type="EMBL" id="ACN15787.1"/>
    </source>
</evidence>
<dbReference type="GO" id="GO:0015225">
    <property type="term" value="F:biotin transmembrane transporter activity"/>
    <property type="evidence" value="ECO:0007669"/>
    <property type="project" value="UniProtKB-UniRule"/>
</dbReference>
<dbReference type="AlphaFoldDB" id="C0QI51"/>
<sequence>MNSNDQLRKTVYAALFAALIAAGAFIAIPVGPVPIVLQNLFVLLAGLILGPRWGVYSVALYLLMGGFGFPVFAGGTGGIGRLFGPTGGYLIGYLPAVFVAGLVSHQLKKTRTGDAVAMVAGSVIVYVSGVPWLKFATGMAWDKAFMAGMVPFIPGDLIKIGAAIFAARIIRQVVK</sequence>
<dbReference type="STRING" id="177437.HRM2_26930"/>
<feature type="transmembrane region" description="Helical" evidence="3">
    <location>
        <begin position="36"/>
        <end position="53"/>
    </location>
</feature>
<dbReference type="PANTHER" id="PTHR34295">
    <property type="entry name" value="BIOTIN TRANSPORTER BIOY"/>
    <property type="match status" value="1"/>
</dbReference>
<dbReference type="Gene3D" id="1.10.1760.20">
    <property type="match status" value="1"/>
</dbReference>
<gene>
    <name evidence="4" type="ordered locus">HRM2_26930</name>
</gene>
<dbReference type="Proteomes" id="UP000000442">
    <property type="component" value="Chromosome"/>
</dbReference>
<dbReference type="RefSeq" id="WP_015904550.1">
    <property type="nucleotide sequence ID" value="NC_012108.1"/>
</dbReference>
<keyword evidence="2" id="KW-1003">Cell membrane</keyword>
<name>C0QI51_DESAH</name>
<evidence type="ECO:0000313" key="5">
    <source>
        <dbReference type="Proteomes" id="UP000000442"/>
    </source>
</evidence>
<evidence type="ECO:0000256" key="1">
    <source>
        <dbReference type="ARBA" id="ARBA00010692"/>
    </source>
</evidence>
<keyword evidence="5" id="KW-1185">Reference proteome</keyword>
<dbReference type="InterPro" id="IPR003784">
    <property type="entry name" value="BioY"/>
</dbReference>
<dbReference type="eggNOG" id="COG1268">
    <property type="taxonomic scope" value="Bacteria"/>
</dbReference>
<dbReference type="PIRSF" id="PIRSF016661">
    <property type="entry name" value="BioY"/>
    <property type="match status" value="1"/>
</dbReference>
<reference evidence="4 5" key="1">
    <citation type="journal article" date="2009" name="Environ. Microbiol.">
        <title>Genome sequence of Desulfobacterium autotrophicum HRM2, a marine sulfate reducer oxidizing organic carbon completely to carbon dioxide.</title>
        <authorList>
            <person name="Strittmatter A.W."/>
            <person name="Liesegang H."/>
            <person name="Rabus R."/>
            <person name="Decker I."/>
            <person name="Amann J."/>
            <person name="Andres S."/>
            <person name="Henne A."/>
            <person name="Fricke W.F."/>
            <person name="Martinez-Arias R."/>
            <person name="Bartels D."/>
            <person name="Goesmann A."/>
            <person name="Krause L."/>
            <person name="Puehler A."/>
            <person name="Klenk H.P."/>
            <person name="Richter M."/>
            <person name="Schuler M."/>
            <person name="Gloeckner F.O."/>
            <person name="Meyerdierks A."/>
            <person name="Gottschalk G."/>
            <person name="Amann R."/>
        </authorList>
    </citation>
    <scope>NUCLEOTIDE SEQUENCE [LARGE SCALE GENOMIC DNA]</scope>
    <source>
        <strain evidence="5">ATCC 43914 / DSM 3382 / HRM2</strain>
    </source>
</reference>
<feature type="transmembrane region" description="Helical" evidence="3">
    <location>
        <begin position="12"/>
        <end position="30"/>
    </location>
</feature>
<dbReference type="OrthoDB" id="9803495at2"/>
<feature type="transmembrane region" description="Helical" evidence="3">
    <location>
        <begin position="145"/>
        <end position="170"/>
    </location>
</feature>
<feature type="transmembrane region" description="Helical" evidence="3">
    <location>
        <begin position="86"/>
        <end position="103"/>
    </location>
</feature>
<dbReference type="Pfam" id="PF02632">
    <property type="entry name" value="BioY"/>
    <property type="match status" value="1"/>
</dbReference>
<comment type="subcellular location">
    <subcellularLocation>
        <location evidence="2">Cell membrane</location>
        <topology evidence="2">Multi-pass membrane protein</topology>
    </subcellularLocation>
</comment>
<comment type="similarity">
    <text evidence="1 2">Belongs to the BioY family.</text>
</comment>
<keyword evidence="3" id="KW-0812">Transmembrane</keyword>
<keyword evidence="2" id="KW-0813">Transport</keyword>
<protein>
    <recommendedName>
        <fullName evidence="2">Biotin transporter</fullName>
    </recommendedName>
</protein>
<organism evidence="4 5">
    <name type="scientific">Desulforapulum autotrophicum (strain ATCC 43914 / DSM 3382 / VKM B-1955 / HRM2)</name>
    <name type="common">Desulfobacterium autotrophicum</name>
    <dbReference type="NCBI Taxonomy" id="177437"/>
    <lineage>
        <taxon>Bacteria</taxon>
        <taxon>Pseudomonadati</taxon>
        <taxon>Thermodesulfobacteriota</taxon>
        <taxon>Desulfobacteria</taxon>
        <taxon>Desulfobacterales</taxon>
        <taxon>Desulfobacteraceae</taxon>
        <taxon>Desulforapulum</taxon>
    </lineage>
</organism>
<dbReference type="HOGENOM" id="CLU_077931_1_1_7"/>
<dbReference type="EMBL" id="CP001087">
    <property type="protein sequence ID" value="ACN15787.1"/>
    <property type="molecule type" value="Genomic_DNA"/>
</dbReference>
<proteinExistence type="inferred from homology"/>
<dbReference type="GO" id="GO:0005886">
    <property type="term" value="C:plasma membrane"/>
    <property type="evidence" value="ECO:0007669"/>
    <property type="project" value="UniProtKB-SubCell"/>
</dbReference>
<accession>C0QI51</accession>
<dbReference type="PANTHER" id="PTHR34295:SF1">
    <property type="entry name" value="BIOTIN TRANSPORTER BIOY"/>
    <property type="match status" value="1"/>
</dbReference>
<keyword evidence="3" id="KW-1133">Transmembrane helix</keyword>
<feature type="transmembrane region" description="Helical" evidence="3">
    <location>
        <begin position="115"/>
        <end position="133"/>
    </location>
</feature>
<keyword evidence="2 3" id="KW-0472">Membrane</keyword>
<dbReference type="KEGG" id="dat:HRM2_26930"/>
<evidence type="ECO:0000256" key="3">
    <source>
        <dbReference type="SAM" id="Phobius"/>
    </source>
</evidence>
<evidence type="ECO:0000256" key="2">
    <source>
        <dbReference type="PIRNR" id="PIRNR016661"/>
    </source>
</evidence>